<comment type="similarity">
    <text evidence="1">Belongs to the protein kinase superfamily. NEK Ser/Thr protein kinase family. NIMA subfamily.</text>
</comment>
<dbReference type="Gene3D" id="3.30.200.20">
    <property type="entry name" value="Phosphorylase Kinase, domain 1"/>
    <property type="match status" value="1"/>
</dbReference>
<dbReference type="CDD" id="cd14014">
    <property type="entry name" value="STKc_PknB_like"/>
    <property type="match status" value="1"/>
</dbReference>
<dbReference type="GO" id="GO:0016301">
    <property type="term" value="F:kinase activity"/>
    <property type="evidence" value="ECO:0007669"/>
    <property type="project" value="UniProtKB-KW"/>
</dbReference>
<dbReference type="Gene3D" id="1.10.510.10">
    <property type="entry name" value="Transferase(Phosphotransferase) domain 1"/>
    <property type="match status" value="1"/>
</dbReference>
<organism evidence="11 12">
    <name type="scientific">Hyalangium rubrum</name>
    <dbReference type="NCBI Taxonomy" id="3103134"/>
    <lineage>
        <taxon>Bacteria</taxon>
        <taxon>Pseudomonadati</taxon>
        <taxon>Myxococcota</taxon>
        <taxon>Myxococcia</taxon>
        <taxon>Myxococcales</taxon>
        <taxon>Cystobacterineae</taxon>
        <taxon>Archangiaceae</taxon>
        <taxon>Hyalangium</taxon>
    </lineage>
</organism>
<feature type="binding site" evidence="7">
    <location>
        <position position="44"/>
    </location>
    <ligand>
        <name>ATP</name>
        <dbReference type="ChEBI" id="CHEBI:30616"/>
    </ligand>
</feature>
<keyword evidence="4 7" id="KW-0547">Nucleotide-binding</keyword>
<evidence type="ECO:0000256" key="3">
    <source>
        <dbReference type="ARBA" id="ARBA00022679"/>
    </source>
</evidence>
<reference evidence="11 12" key="1">
    <citation type="submission" date="2023-12" db="EMBL/GenBank/DDBJ databases">
        <title>the genome sequence of Hyalangium sp. s54d21.</title>
        <authorList>
            <person name="Zhang X."/>
        </authorList>
    </citation>
    <scope>NUCLEOTIDE SEQUENCE [LARGE SCALE GENOMIC DNA]</scope>
    <source>
        <strain evidence="12">s54d21</strain>
    </source>
</reference>
<evidence type="ECO:0000256" key="4">
    <source>
        <dbReference type="ARBA" id="ARBA00022741"/>
    </source>
</evidence>
<proteinExistence type="inferred from homology"/>
<dbReference type="PROSITE" id="PS00107">
    <property type="entry name" value="PROTEIN_KINASE_ATP"/>
    <property type="match status" value="1"/>
</dbReference>
<dbReference type="PANTHER" id="PTHR43671:SF13">
    <property type="entry name" value="SERINE_THREONINE-PROTEIN KINASE NEK2"/>
    <property type="match status" value="1"/>
</dbReference>
<dbReference type="PROSITE" id="PS00108">
    <property type="entry name" value="PROTEIN_KINASE_ST"/>
    <property type="match status" value="1"/>
</dbReference>
<dbReference type="Proteomes" id="UP001291309">
    <property type="component" value="Unassembled WGS sequence"/>
</dbReference>
<evidence type="ECO:0000256" key="1">
    <source>
        <dbReference type="ARBA" id="ARBA00010886"/>
    </source>
</evidence>
<accession>A0ABU5HEW2</accession>
<keyword evidence="12" id="KW-1185">Reference proteome</keyword>
<name>A0ABU5HEW2_9BACT</name>
<feature type="domain" description="Protein kinase" evidence="10">
    <location>
        <begin position="17"/>
        <end position="287"/>
    </location>
</feature>
<keyword evidence="6 7" id="KW-0067">ATP-binding</keyword>
<evidence type="ECO:0000256" key="5">
    <source>
        <dbReference type="ARBA" id="ARBA00022777"/>
    </source>
</evidence>
<dbReference type="EC" id="2.7.11.1" evidence="2"/>
<gene>
    <name evidence="11" type="ORF">SYV04_29765</name>
</gene>
<feature type="region of interest" description="Disordered" evidence="8">
    <location>
        <begin position="387"/>
        <end position="415"/>
    </location>
</feature>
<dbReference type="SUPFAM" id="SSF56112">
    <property type="entry name" value="Protein kinase-like (PK-like)"/>
    <property type="match status" value="1"/>
</dbReference>
<sequence length="574" mass="62679">MTARLVRLPSGASLDGWHVLGELGNGGFAIVYLAEKNGQRRALKVARHRDASGDDKQTHGRVMRELTALLLLDHPNIIRHRGYGYAESGNVYLALDYVDGWTLGEWKERKHPTFHEVLRVFVKLADALVYIHSRGILHRDLKLANVLIRKTDGEPVIIDFSCATYTQAADLTESGLPPGTDRFRAPEQFRFLREHRDEHRGRYAFQVADEIFAVGAMLYELLTDPRPTEARPRESLNNPAAMPPPTRGLNPRVPEALSDLVESILSRDPKRRPVDTEALRRELAELLADPGADYQAHAHAPSEQRQPESLAGAEPAELHAPSRRRGLAVGAVAAVVLAAVVALWMLPGAPPLPGATPGPPPVTASPAMSPAPAPVEFTGSVIAPEQKEGATLTTQPTEAPKQALGPRERGQKTTPSADVCKGLTLAAAIAAGCTGAQIRPEPFTCPEGARRAMRELRWNDSDRFSLQIDDRHGTDDNIWLRPGDTVVGVVPQDVRGQQVAPPGTQFLGGKVYVWPDKTNSGMAGRVVVKFERAKLPRQEEVPVCVVVDTHADELKDGAGRTWNRDVGLAVDFWP</sequence>
<keyword evidence="5 11" id="KW-0418">Kinase</keyword>
<dbReference type="InterPro" id="IPR050660">
    <property type="entry name" value="NEK_Ser/Thr_kinase"/>
</dbReference>
<dbReference type="SMART" id="SM00220">
    <property type="entry name" value="S_TKc"/>
    <property type="match status" value="1"/>
</dbReference>
<evidence type="ECO:0000256" key="8">
    <source>
        <dbReference type="SAM" id="MobiDB-lite"/>
    </source>
</evidence>
<dbReference type="Pfam" id="PF00069">
    <property type="entry name" value="Pkinase"/>
    <property type="match status" value="1"/>
</dbReference>
<evidence type="ECO:0000313" key="11">
    <source>
        <dbReference type="EMBL" id="MDY7230620.1"/>
    </source>
</evidence>
<dbReference type="EMBL" id="JAXIVS010000012">
    <property type="protein sequence ID" value="MDY7230620.1"/>
    <property type="molecule type" value="Genomic_DNA"/>
</dbReference>
<evidence type="ECO:0000256" key="6">
    <source>
        <dbReference type="ARBA" id="ARBA00022840"/>
    </source>
</evidence>
<dbReference type="PANTHER" id="PTHR43671">
    <property type="entry name" value="SERINE/THREONINE-PROTEIN KINASE NEK"/>
    <property type="match status" value="1"/>
</dbReference>
<feature type="transmembrane region" description="Helical" evidence="9">
    <location>
        <begin position="327"/>
        <end position="346"/>
    </location>
</feature>
<keyword evidence="9" id="KW-0812">Transmembrane</keyword>
<dbReference type="InterPro" id="IPR017441">
    <property type="entry name" value="Protein_kinase_ATP_BS"/>
</dbReference>
<protein>
    <recommendedName>
        <fullName evidence="2">non-specific serine/threonine protein kinase</fullName>
        <ecNumber evidence="2">2.7.11.1</ecNumber>
    </recommendedName>
</protein>
<dbReference type="RefSeq" id="WP_321549346.1">
    <property type="nucleotide sequence ID" value="NZ_JAXIVS010000012.1"/>
</dbReference>
<comment type="caution">
    <text evidence="11">The sequence shown here is derived from an EMBL/GenBank/DDBJ whole genome shotgun (WGS) entry which is preliminary data.</text>
</comment>
<dbReference type="InterPro" id="IPR008271">
    <property type="entry name" value="Ser/Thr_kinase_AS"/>
</dbReference>
<evidence type="ECO:0000256" key="9">
    <source>
        <dbReference type="SAM" id="Phobius"/>
    </source>
</evidence>
<feature type="region of interest" description="Disordered" evidence="8">
    <location>
        <begin position="227"/>
        <end position="253"/>
    </location>
</feature>
<dbReference type="PROSITE" id="PS50011">
    <property type="entry name" value="PROTEIN_KINASE_DOM"/>
    <property type="match status" value="1"/>
</dbReference>
<feature type="region of interest" description="Disordered" evidence="8">
    <location>
        <begin position="294"/>
        <end position="318"/>
    </location>
</feature>
<evidence type="ECO:0000313" key="12">
    <source>
        <dbReference type="Proteomes" id="UP001291309"/>
    </source>
</evidence>
<keyword evidence="9" id="KW-1133">Transmembrane helix</keyword>
<keyword evidence="3" id="KW-0808">Transferase</keyword>
<keyword evidence="9" id="KW-0472">Membrane</keyword>
<evidence type="ECO:0000259" key="10">
    <source>
        <dbReference type="PROSITE" id="PS50011"/>
    </source>
</evidence>
<evidence type="ECO:0000256" key="2">
    <source>
        <dbReference type="ARBA" id="ARBA00012513"/>
    </source>
</evidence>
<evidence type="ECO:0000256" key="7">
    <source>
        <dbReference type="PROSITE-ProRule" id="PRU10141"/>
    </source>
</evidence>
<dbReference type="InterPro" id="IPR000719">
    <property type="entry name" value="Prot_kinase_dom"/>
</dbReference>
<dbReference type="InterPro" id="IPR011009">
    <property type="entry name" value="Kinase-like_dom_sf"/>
</dbReference>